<organism evidence="3 4">
    <name type="scientific">Cupriavidus necator</name>
    <name type="common">Alcaligenes eutrophus</name>
    <name type="synonym">Ralstonia eutropha</name>
    <dbReference type="NCBI Taxonomy" id="106590"/>
    <lineage>
        <taxon>Bacteria</taxon>
        <taxon>Pseudomonadati</taxon>
        <taxon>Pseudomonadota</taxon>
        <taxon>Betaproteobacteria</taxon>
        <taxon>Burkholderiales</taxon>
        <taxon>Burkholderiaceae</taxon>
        <taxon>Cupriavidus</taxon>
    </lineage>
</organism>
<gene>
    <name evidence="3" type="ORF">DDK22_38215</name>
</gene>
<protein>
    <submittedName>
        <fullName evidence="3">Uncharacterized protein</fullName>
    </submittedName>
</protein>
<evidence type="ECO:0000313" key="4">
    <source>
        <dbReference type="Proteomes" id="UP000253501"/>
    </source>
</evidence>
<dbReference type="EMBL" id="QDHA01000187">
    <property type="protein sequence ID" value="RCJ03277.1"/>
    <property type="molecule type" value="Genomic_DNA"/>
</dbReference>
<dbReference type="AlphaFoldDB" id="A0A367P7Q6"/>
<sequence length="88" mass="9306">MPRALDLPHLEIVMKILIPLAAAALASFAAQSYAFAGRTDSTCADCNTHVAGPRDPFTNGAKTGKFDVFTDGEKVTDPRDPFTDGAHA</sequence>
<evidence type="ECO:0000313" key="3">
    <source>
        <dbReference type="EMBL" id="RCJ03277.1"/>
    </source>
</evidence>
<reference evidence="3 4" key="1">
    <citation type="submission" date="2018-04" db="EMBL/GenBank/DDBJ databases">
        <title>Cupriavidus necator CR12 genome sequencing and assembly.</title>
        <authorList>
            <person name="Ben Fekih I."/>
            <person name="Mazhar H.S."/>
            <person name="Bello S.K."/>
            <person name="Rensing C."/>
        </authorList>
    </citation>
    <scope>NUCLEOTIDE SEQUENCE [LARGE SCALE GENOMIC DNA]</scope>
    <source>
        <strain evidence="3 4">CR12</strain>
    </source>
</reference>
<feature type="chain" id="PRO_5016702561" evidence="2">
    <location>
        <begin position="37"/>
        <end position="88"/>
    </location>
</feature>
<dbReference type="Proteomes" id="UP000253501">
    <property type="component" value="Unassembled WGS sequence"/>
</dbReference>
<feature type="compositionally biased region" description="Basic and acidic residues" evidence="1">
    <location>
        <begin position="71"/>
        <end position="88"/>
    </location>
</feature>
<name>A0A367P7Q6_CUPNE</name>
<evidence type="ECO:0000256" key="1">
    <source>
        <dbReference type="SAM" id="MobiDB-lite"/>
    </source>
</evidence>
<evidence type="ECO:0000256" key="2">
    <source>
        <dbReference type="SAM" id="SignalP"/>
    </source>
</evidence>
<proteinExistence type="predicted"/>
<comment type="caution">
    <text evidence="3">The sequence shown here is derived from an EMBL/GenBank/DDBJ whole genome shotgun (WGS) entry which is preliminary data.</text>
</comment>
<feature type="signal peptide" evidence="2">
    <location>
        <begin position="1"/>
        <end position="36"/>
    </location>
</feature>
<keyword evidence="2" id="KW-0732">Signal</keyword>
<feature type="region of interest" description="Disordered" evidence="1">
    <location>
        <begin position="69"/>
        <end position="88"/>
    </location>
</feature>
<accession>A0A367P7Q6</accession>